<organism evidence="1 2">
    <name type="scientific">Leptospira ilyithenensis</name>
    <dbReference type="NCBI Taxonomy" id="2484901"/>
    <lineage>
        <taxon>Bacteria</taxon>
        <taxon>Pseudomonadati</taxon>
        <taxon>Spirochaetota</taxon>
        <taxon>Spirochaetia</taxon>
        <taxon>Leptospirales</taxon>
        <taxon>Leptospiraceae</taxon>
        <taxon>Leptospira</taxon>
    </lineage>
</organism>
<sequence length="145" mass="14214">MFTVSLLLGGSSANSSTSLKPGQTVNLNGGQGNVTGTVVDTDGDGIADGIVIHNVGPEGNSSGSSAPPNLVLIDSDGDEVPNGVDANGDGIIDYYLSIGNGGSVSLTTQPNGGGNQVTVVLGQGFDSNGDGVVDNPILSQIANDT</sequence>
<comment type="caution">
    <text evidence="1">The sequence shown here is derived from an EMBL/GenBank/DDBJ whole genome shotgun (WGS) entry which is preliminary data.</text>
</comment>
<dbReference type="SUPFAM" id="SSF69318">
    <property type="entry name" value="Integrin alpha N-terminal domain"/>
    <property type="match status" value="1"/>
</dbReference>
<reference evidence="1" key="1">
    <citation type="journal article" date="2019" name="PLoS Negl. Trop. Dis.">
        <title>Revisiting the worldwide diversity of Leptospira species in the environment.</title>
        <authorList>
            <person name="Vincent A.T."/>
            <person name="Schiettekatte O."/>
            <person name="Bourhy P."/>
            <person name="Veyrier F.J."/>
            <person name="Picardeau M."/>
        </authorList>
    </citation>
    <scope>NUCLEOTIDE SEQUENCE [LARGE SCALE GENOMIC DNA]</scope>
    <source>
        <strain evidence="1">201400974</strain>
    </source>
</reference>
<evidence type="ECO:0000313" key="1">
    <source>
        <dbReference type="EMBL" id="TGN13212.1"/>
    </source>
</evidence>
<dbReference type="EMBL" id="RQHV01000032">
    <property type="protein sequence ID" value="TGN13212.1"/>
    <property type="molecule type" value="Genomic_DNA"/>
</dbReference>
<dbReference type="InterPro" id="IPR028994">
    <property type="entry name" value="Integrin_alpha_N"/>
</dbReference>
<dbReference type="Proteomes" id="UP000298264">
    <property type="component" value="Unassembled WGS sequence"/>
</dbReference>
<name>A0A4R9LRA4_9LEPT</name>
<protein>
    <submittedName>
        <fullName evidence="1">Uncharacterized protein</fullName>
    </submittedName>
</protein>
<gene>
    <name evidence="1" type="ORF">EHS11_04780</name>
</gene>
<feature type="non-terminal residue" evidence="1">
    <location>
        <position position="145"/>
    </location>
</feature>
<proteinExistence type="predicted"/>
<accession>A0A4R9LRA4</accession>
<keyword evidence="2" id="KW-1185">Reference proteome</keyword>
<evidence type="ECO:0000313" key="2">
    <source>
        <dbReference type="Proteomes" id="UP000298264"/>
    </source>
</evidence>
<dbReference type="AlphaFoldDB" id="A0A4R9LRA4"/>